<proteinExistence type="predicted"/>
<dbReference type="PANTHER" id="PTHR37984">
    <property type="entry name" value="PROTEIN CBG26694"/>
    <property type="match status" value="1"/>
</dbReference>
<dbReference type="PANTHER" id="PTHR37984:SF5">
    <property type="entry name" value="PROTEIN NYNRIN-LIKE"/>
    <property type="match status" value="1"/>
</dbReference>
<comment type="caution">
    <text evidence="2">The sequence shown here is derived from an EMBL/GenBank/DDBJ whole genome shotgun (WGS) entry which is preliminary data.</text>
</comment>
<evidence type="ECO:0000313" key="2">
    <source>
        <dbReference type="EMBL" id="GFR15388.1"/>
    </source>
</evidence>
<protein>
    <submittedName>
        <fullName evidence="2">Retrovirus-related Pol polyprotein from transposon 17.6</fullName>
    </submittedName>
</protein>
<evidence type="ECO:0000259" key="1">
    <source>
        <dbReference type="PROSITE" id="PS50878"/>
    </source>
</evidence>
<dbReference type="InterPro" id="IPR050951">
    <property type="entry name" value="Retrovirus_Pol_polyprotein"/>
</dbReference>
<dbReference type="FunFam" id="3.30.70.270:FF:000003">
    <property type="entry name" value="Transposon Ty3-G Gag-Pol polyprotein"/>
    <property type="match status" value="1"/>
</dbReference>
<name>A0A8X6H1R5_TRICU</name>
<dbReference type="InterPro" id="IPR000477">
    <property type="entry name" value="RT_dom"/>
</dbReference>
<keyword evidence="3" id="KW-1185">Reference proteome</keyword>
<sequence length="143" mass="16412">MSFGLRNAPATFQLFITEVLCGLDFVFPYLDDVLVASSSEEEHKEYLKIVFERFQQYGLRINISKLVMGADQIEYLGFLITAEGSRPLPEKVEAVTNYKLPATIHDLWLFLGMINIYRRYLKDAAKTQAPLHELLKGAKKKRP</sequence>
<dbReference type="AlphaFoldDB" id="A0A8X6H1R5"/>
<evidence type="ECO:0000313" key="3">
    <source>
        <dbReference type="Proteomes" id="UP000887116"/>
    </source>
</evidence>
<reference evidence="2" key="1">
    <citation type="submission" date="2020-07" db="EMBL/GenBank/DDBJ databases">
        <title>Multicomponent nature underlies the extraordinary mechanical properties of spider dragline silk.</title>
        <authorList>
            <person name="Kono N."/>
            <person name="Nakamura H."/>
            <person name="Mori M."/>
            <person name="Yoshida Y."/>
            <person name="Ohtoshi R."/>
            <person name="Malay A.D."/>
            <person name="Moran D.A.P."/>
            <person name="Tomita M."/>
            <person name="Numata K."/>
            <person name="Arakawa K."/>
        </authorList>
    </citation>
    <scope>NUCLEOTIDE SEQUENCE</scope>
</reference>
<dbReference type="SUPFAM" id="SSF56672">
    <property type="entry name" value="DNA/RNA polymerases"/>
    <property type="match status" value="1"/>
</dbReference>
<feature type="domain" description="Reverse transcriptase" evidence="1">
    <location>
        <begin position="1"/>
        <end position="80"/>
    </location>
</feature>
<dbReference type="GO" id="GO:0071897">
    <property type="term" value="P:DNA biosynthetic process"/>
    <property type="evidence" value="ECO:0007669"/>
    <property type="project" value="UniProtKB-ARBA"/>
</dbReference>
<dbReference type="InterPro" id="IPR043128">
    <property type="entry name" value="Rev_trsase/Diguanyl_cyclase"/>
</dbReference>
<dbReference type="EMBL" id="BMAO01017402">
    <property type="protein sequence ID" value="GFR15388.1"/>
    <property type="molecule type" value="Genomic_DNA"/>
</dbReference>
<dbReference type="InterPro" id="IPR043502">
    <property type="entry name" value="DNA/RNA_pol_sf"/>
</dbReference>
<dbReference type="Gene3D" id="3.30.70.270">
    <property type="match status" value="2"/>
</dbReference>
<accession>A0A8X6H1R5</accession>
<dbReference type="PROSITE" id="PS50878">
    <property type="entry name" value="RT_POL"/>
    <property type="match status" value="1"/>
</dbReference>
<dbReference type="Pfam" id="PF00078">
    <property type="entry name" value="RVT_1"/>
    <property type="match status" value="1"/>
</dbReference>
<dbReference type="CDD" id="cd01647">
    <property type="entry name" value="RT_LTR"/>
    <property type="match status" value="1"/>
</dbReference>
<dbReference type="OrthoDB" id="6426130at2759"/>
<gene>
    <name evidence="2" type="primary">pol</name>
    <name evidence="2" type="ORF">TNCT_267971</name>
</gene>
<dbReference type="Proteomes" id="UP000887116">
    <property type="component" value="Unassembled WGS sequence"/>
</dbReference>
<organism evidence="2 3">
    <name type="scientific">Trichonephila clavata</name>
    <name type="common">Joro spider</name>
    <name type="synonym">Nephila clavata</name>
    <dbReference type="NCBI Taxonomy" id="2740835"/>
    <lineage>
        <taxon>Eukaryota</taxon>
        <taxon>Metazoa</taxon>
        <taxon>Ecdysozoa</taxon>
        <taxon>Arthropoda</taxon>
        <taxon>Chelicerata</taxon>
        <taxon>Arachnida</taxon>
        <taxon>Araneae</taxon>
        <taxon>Araneomorphae</taxon>
        <taxon>Entelegynae</taxon>
        <taxon>Araneoidea</taxon>
        <taxon>Nephilidae</taxon>
        <taxon>Trichonephila</taxon>
    </lineage>
</organism>